<dbReference type="Proteomes" id="UP001642464">
    <property type="component" value="Unassembled WGS sequence"/>
</dbReference>
<sequence>ALLRADAKTVETMLENLATPAWTEDIDRHFTSLSQQIERRLVKSFPKVQQRPKKSYISDESWGIRKQRMQEKWQLAQIKVKLDLLLPRAAFESWNRDAGWNRQAYVVQVVSLFRQAIESRRRMAALNKQLTGSLRHDRTRKLEEIAELAGGMRQRDFFDALRAVGVSNRKKPSAIQPLPMLRQSNGMVVDTLEELTKCWRTYFANQEDGREMSLNQLMDQVDQASSRTKTLPAWDEIPSLFEIERRLRRNSQGRSYFVDNLPGELLAK</sequence>
<proteinExistence type="predicted"/>
<gene>
    <name evidence="1" type="ORF">SCF082_LOCUS39209</name>
</gene>
<evidence type="ECO:0000313" key="2">
    <source>
        <dbReference type="Proteomes" id="UP001642464"/>
    </source>
</evidence>
<protein>
    <submittedName>
        <fullName evidence="1">RNase H domain-containing protein</fullName>
    </submittedName>
</protein>
<name>A0ABP0Q2K5_9DINO</name>
<evidence type="ECO:0000313" key="1">
    <source>
        <dbReference type="EMBL" id="CAK9082495.1"/>
    </source>
</evidence>
<keyword evidence="2" id="KW-1185">Reference proteome</keyword>
<reference evidence="1 2" key="1">
    <citation type="submission" date="2024-02" db="EMBL/GenBank/DDBJ databases">
        <authorList>
            <person name="Chen Y."/>
            <person name="Shah S."/>
            <person name="Dougan E. K."/>
            <person name="Thang M."/>
            <person name="Chan C."/>
        </authorList>
    </citation>
    <scope>NUCLEOTIDE SEQUENCE [LARGE SCALE GENOMIC DNA]</scope>
</reference>
<dbReference type="EMBL" id="CAXAMM010038970">
    <property type="protein sequence ID" value="CAK9082495.1"/>
    <property type="molecule type" value="Genomic_DNA"/>
</dbReference>
<organism evidence="1 2">
    <name type="scientific">Durusdinium trenchii</name>
    <dbReference type="NCBI Taxonomy" id="1381693"/>
    <lineage>
        <taxon>Eukaryota</taxon>
        <taxon>Sar</taxon>
        <taxon>Alveolata</taxon>
        <taxon>Dinophyceae</taxon>
        <taxon>Suessiales</taxon>
        <taxon>Symbiodiniaceae</taxon>
        <taxon>Durusdinium</taxon>
    </lineage>
</organism>
<feature type="non-terminal residue" evidence="1">
    <location>
        <position position="268"/>
    </location>
</feature>
<accession>A0ABP0Q2K5</accession>
<comment type="caution">
    <text evidence="1">The sequence shown here is derived from an EMBL/GenBank/DDBJ whole genome shotgun (WGS) entry which is preliminary data.</text>
</comment>
<feature type="non-terminal residue" evidence="1">
    <location>
        <position position="1"/>
    </location>
</feature>